<dbReference type="AlphaFoldDB" id="U6GSK4"/>
<evidence type="ECO:0000256" key="1">
    <source>
        <dbReference type="SAM" id="MobiDB-lite"/>
    </source>
</evidence>
<keyword evidence="3" id="KW-1185">Reference proteome</keyword>
<gene>
    <name evidence="2" type="ORF">EPH_0010530</name>
</gene>
<sequence length="576" mass="62967">MANESSSVATRTQVPPRASATDDSLITAVVSTASTSTSPGISEAPTTSSGTSKGVATARRSRRSTAAATDAAAPTSSIRDGLQNASAFSGDEEHVMEESSVEAEEGTSQRSRSFGPGTTRSPSQGGPLASRLPRSTPATSEEQQVEGTQVSTTAPGFSAGITTAFTWGNSRGEIISSRGRVFRGSEFASEEADGPREENTCTLGHCPSPDFLGTAATPRTAGRPSGQHQDDDPGSYMGELLSNGMNGEKDLHMGVLQPEHFVLDSDDSDFPKFIHGIIPEHSRESPKLDASLHGNLSSRRLGERPSAQEAGTPRAAGRREASGGAEKKPSEAKESKPEAKAEGKKAGKDEEEDPFEEYPDHCGDIATFIEGRQVVEWDIPIFNGIVHVLGSSVLRPDIEAIATEIAFWQCTHQFCFECPFLTPFLLKFLDKIGIITGKNPFEFMPPPGVRPDWVCRGAFDYYPAGWTKQSWLKYLETMHSSDKRIMKKNAELVARAAHERHQIALLYESVRLQSIEARRRYDPLRPISDPFYDPQYKNMKKSYDEKHFECKGEVVNREMTHKQMHKVLPAVYPWKG</sequence>
<feature type="region of interest" description="Disordered" evidence="1">
    <location>
        <begin position="284"/>
        <end position="357"/>
    </location>
</feature>
<evidence type="ECO:0000313" key="3">
    <source>
        <dbReference type="Proteomes" id="UP000018201"/>
    </source>
</evidence>
<feature type="compositionally biased region" description="Low complexity" evidence="1">
    <location>
        <begin position="64"/>
        <end position="77"/>
    </location>
</feature>
<reference evidence="2" key="2">
    <citation type="submission" date="2013-10" db="EMBL/GenBank/DDBJ databases">
        <authorList>
            <person name="Aslett M."/>
        </authorList>
    </citation>
    <scope>NUCLEOTIDE SEQUENCE [LARGE SCALE GENOMIC DNA]</scope>
    <source>
        <strain evidence="2">Houghton</strain>
    </source>
</reference>
<feature type="compositionally biased region" description="Polar residues" evidence="1">
    <location>
        <begin position="1"/>
        <end position="13"/>
    </location>
</feature>
<feature type="compositionally biased region" description="Basic and acidic residues" evidence="1">
    <location>
        <begin position="317"/>
        <end position="348"/>
    </location>
</feature>
<feature type="compositionally biased region" description="Polar residues" evidence="1">
    <location>
        <begin position="136"/>
        <end position="169"/>
    </location>
</feature>
<name>U6GSK4_9EIME</name>
<evidence type="ECO:0000313" key="2">
    <source>
        <dbReference type="EMBL" id="CDI82268.1"/>
    </source>
</evidence>
<feature type="region of interest" description="Disordered" evidence="1">
    <location>
        <begin position="187"/>
        <end position="250"/>
    </location>
</feature>
<organism evidence="2 3">
    <name type="scientific">Eimeria praecox</name>
    <dbReference type="NCBI Taxonomy" id="51316"/>
    <lineage>
        <taxon>Eukaryota</taxon>
        <taxon>Sar</taxon>
        <taxon>Alveolata</taxon>
        <taxon>Apicomplexa</taxon>
        <taxon>Conoidasida</taxon>
        <taxon>Coccidia</taxon>
        <taxon>Eucoccidiorida</taxon>
        <taxon>Eimeriorina</taxon>
        <taxon>Eimeriidae</taxon>
        <taxon>Eimeria</taxon>
    </lineage>
</organism>
<accession>U6GSK4</accession>
<dbReference type="Proteomes" id="UP000018201">
    <property type="component" value="Unassembled WGS sequence"/>
</dbReference>
<protein>
    <submittedName>
        <fullName evidence="2">Uncharacterized protein</fullName>
    </submittedName>
</protein>
<dbReference type="EMBL" id="HG692258">
    <property type="protein sequence ID" value="CDI82268.1"/>
    <property type="molecule type" value="Genomic_DNA"/>
</dbReference>
<feature type="compositionally biased region" description="Low complexity" evidence="1">
    <location>
        <begin position="27"/>
        <end position="38"/>
    </location>
</feature>
<dbReference type="OrthoDB" id="347346at2759"/>
<proteinExistence type="predicted"/>
<dbReference type="VEuPathDB" id="ToxoDB:EPH_0010530"/>
<feature type="region of interest" description="Disordered" evidence="1">
    <location>
        <begin position="1"/>
        <end position="169"/>
    </location>
</feature>
<feature type="compositionally biased region" description="Polar residues" evidence="1">
    <location>
        <begin position="44"/>
        <end position="54"/>
    </location>
</feature>
<feature type="compositionally biased region" description="Polar residues" evidence="1">
    <location>
        <begin position="106"/>
        <end position="124"/>
    </location>
</feature>
<reference evidence="2" key="1">
    <citation type="submission" date="2013-10" db="EMBL/GenBank/DDBJ databases">
        <title>Genomic analysis of the causative agents of coccidiosis in chickens.</title>
        <authorList>
            <person name="Reid A.J."/>
            <person name="Blake D."/>
            <person name="Billington K."/>
            <person name="Browne H."/>
            <person name="Dunn M."/>
            <person name="Hung S."/>
            <person name="Kawahara F."/>
            <person name="Miranda-Saavedra D."/>
            <person name="Mourier T."/>
            <person name="Nagra H."/>
            <person name="Otto T.D."/>
            <person name="Rawlings N."/>
            <person name="Sanchez A."/>
            <person name="Sanders M."/>
            <person name="Subramaniam C."/>
            <person name="Tay Y."/>
            <person name="Dear P."/>
            <person name="Doerig C."/>
            <person name="Gruber A."/>
            <person name="Parkinson J."/>
            <person name="Shirley M."/>
            <person name="Wan K.L."/>
            <person name="Berriman M."/>
            <person name="Tomley F."/>
            <person name="Pain A."/>
        </authorList>
    </citation>
    <scope>NUCLEOTIDE SEQUENCE [LARGE SCALE GENOMIC DNA]</scope>
    <source>
        <strain evidence="2">Houghton</strain>
    </source>
</reference>